<keyword evidence="1" id="KW-1133">Transmembrane helix</keyword>
<feature type="transmembrane region" description="Helical" evidence="1">
    <location>
        <begin position="170"/>
        <end position="190"/>
    </location>
</feature>
<dbReference type="Proteomes" id="UP000476411">
    <property type="component" value="Chromosome"/>
</dbReference>
<keyword evidence="1" id="KW-0812">Transmembrane</keyword>
<gene>
    <name evidence="2" type="ORF">GWR21_27335</name>
</gene>
<dbReference type="AlphaFoldDB" id="A0A6B9ZMJ1"/>
<dbReference type="KEGG" id="chih:GWR21_27335"/>
<dbReference type="EMBL" id="CP048113">
    <property type="protein sequence ID" value="QHS63167.1"/>
    <property type="molecule type" value="Genomic_DNA"/>
</dbReference>
<reference evidence="2 3" key="1">
    <citation type="submission" date="2020-01" db="EMBL/GenBank/DDBJ databases">
        <title>Complete genome sequence of Chitinophaga sp. H33E-04 isolated from quinoa roots.</title>
        <authorList>
            <person name="Weon H.-Y."/>
            <person name="Lee S.A."/>
        </authorList>
    </citation>
    <scope>NUCLEOTIDE SEQUENCE [LARGE SCALE GENOMIC DNA]</scope>
    <source>
        <strain evidence="2 3">H33E-04</strain>
    </source>
</reference>
<feature type="transmembrane region" description="Helical" evidence="1">
    <location>
        <begin position="81"/>
        <end position="103"/>
    </location>
</feature>
<proteinExistence type="predicted"/>
<evidence type="ECO:0000313" key="3">
    <source>
        <dbReference type="Proteomes" id="UP000476411"/>
    </source>
</evidence>
<organism evidence="2 3">
    <name type="scientific">Chitinophaga agri</name>
    <dbReference type="NCBI Taxonomy" id="2703787"/>
    <lineage>
        <taxon>Bacteria</taxon>
        <taxon>Pseudomonadati</taxon>
        <taxon>Bacteroidota</taxon>
        <taxon>Chitinophagia</taxon>
        <taxon>Chitinophagales</taxon>
        <taxon>Chitinophagaceae</taxon>
        <taxon>Chitinophaga</taxon>
    </lineage>
</organism>
<keyword evidence="1" id="KW-0472">Membrane</keyword>
<feature type="transmembrane region" description="Helical" evidence="1">
    <location>
        <begin position="109"/>
        <end position="134"/>
    </location>
</feature>
<name>A0A6B9ZMJ1_9BACT</name>
<evidence type="ECO:0000313" key="2">
    <source>
        <dbReference type="EMBL" id="QHS63167.1"/>
    </source>
</evidence>
<accession>A0A6B9ZMJ1</accession>
<protein>
    <submittedName>
        <fullName evidence="2">Uncharacterized protein</fullName>
    </submittedName>
</protein>
<dbReference type="RefSeq" id="WP_162334890.1">
    <property type="nucleotide sequence ID" value="NZ_CP048113.1"/>
</dbReference>
<evidence type="ECO:0000256" key="1">
    <source>
        <dbReference type="SAM" id="Phobius"/>
    </source>
</evidence>
<sequence>MTPRFTKQQFDMIIDYLKANSINDPGLRQEIADHIALTVEMYMKQGVDFDTAFRTACRDWERKGLLEIRQHKESYDSYPSFLTPLFLNRLLLFAVAVLLAGIYMREEHLPFRTIVIMTGGALVGYIYLPLLLLHSLGGIANKTRQISGFIVQFALLHAGIAYILHWEMQTFLVVTAFVFAFIWLVVYVIIPSIKSKQYI</sequence>
<keyword evidence="3" id="KW-1185">Reference proteome</keyword>
<feature type="transmembrane region" description="Helical" evidence="1">
    <location>
        <begin position="146"/>
        <end position="164"/>
    </location>
</feature>